<dbReference type="RefSeq" id="WP_137999360.1">
    <property type="nucleotide sequence ID" value="NZ_SJDU01000571.1"/>
</dbReference>
<feature type="region of interest" description="Disordered" evidence="4">
    <location>
        <begin position="35"/>
        <end position="57"/>
    </location>
</feature>
<organism evidence="5 6">
    <name type="scientific">Brachyspira catarrhinii</name>
    <dbReference type="NCBI Taxonomy" id="2528966"/>
    <lineage>
        <taxon>Bacteria</taxon>
        <taxon>Pseudomonadati</taxon>
        <taxon>Spirochaetota</taxon>
        <taxon>Spirochaetia</taxon>
        <taxon>Brachyspirales</taxon>
        <taxon>Brachyspiraceae</taxon>
        <taxon>Brachyspira</taxon>
    </lineage>
</organism>
<dbReference type="PANTHER" id="PTHR10628:SF30">
    <property type="entry name" value="EXO-ALPHA-SIALIDASE"/>
    <property type="match status" value="1"/>
</dbReference>
<dbReference type="SUPFAM" id="SSF50939">
    <property type="entry name" value="Sialidases"/>
    <property type="match status" value="1"/>
</dbReference>
<protein>
    <recommendedName>
        <fullName evidence="3">exo-alpha-sialidase</fullName>
        <ecNumber evidence="3">3.2.1.18</ecNumber>
    </recommendedName>
</protein>
<evidence type="ECO:0000256" key="4">
    <source>
        <dbReference type="SAM" id="MobiDB-lite"/>
    </source>
</evidence>
<evidence type="ECO:0000313" key="5">
    <source>
        <dbReference type="EMBL" id="TKZ25755.1"/>
    </source>
</evidence>
<evidence type="ECO:0000256" key="2">
    <source>
        <dbReference type="ARBA" id="ARBA00009348"/>
    </source>
</evidence>
<gene>
    <name evidence="5" type="ORF">EZH24_12375</name>
</gene>
<sequence>MRKRYFFITLIVIIIASILVWACKHPLGEGVSGVGNSSDVNGETGGGGISSGGDNTSEEKIDPAVVGIGLVGSGEGKTLNGITLPANSLSAEEQSQNYDPSDNYAVLFENGKIPALTVTTKGVILAAAEDSSGKVVVRRSSDMGRTWYDANDSGYGHPFFINCHNGDVLLGAVGSDNKTIIYRSSDDGKNWIQKESIDKPTDAKNSFVTYGQGITLRHGANANSQKLIFPMYYTNASNNKPYTAIMFSENDGNTFSSVCNGFEISSKKLQGNLGDFSTFETKLIELSDGSILYNTAYYDKGYSLWAKSTDCGKNWTFGVIGSDKEDPGAKHIDFSRYEYNG</sequence>
<evidence type="ECO:0000313" key="6">
    <source>
        <dbReference type="Proteomes" id="UP000310168"/>
    </source>
</evidence>
<comment type="caution">
    <text evidence="5">The sequence shown here is derived from an EMBL/GenBank/DDBJ whole genome shotgun (WGS) entry which is preliminary data.</text>
</comment>
<comment type="similarity">
    <text evidence="2">Belongs to the glycosyl hydrolase 33 family.</text>
</comment>
<name>A0ABY2TMD2_9SPIR</name>
<evidence type="ECO:0000256" key="1">
    <source>
        <dbReference type="ARBA" id="ARBA00000427"/>
    </source>
</evidence>
<dbReference type="Proteomes" id="UP000310168">
    <property type="component" value="Unassembled WGS sequence"/>
</dbReference>
<dbReference type="Gene3D" id="2.120.10.10">
    <property type="match status" value="1"/>
</dbReference>
<keyword evidence="6" id="KW-1185">Reference proteome</keyword>
<dbReference type="InterPro" id="IPR026856">
    <property type="entry name" value="Sialidase_fam"/>
</dbReference>
<feature type="non-terminal residue" evidence="5">
    <location>
        <position position="341"/>
    </location>
</feature>
<proteinExistence type="inferred from homology"/>
<evidence type="ECO:0000256" key="3">
    <source>
        <dbReference type="ARBA" id="ARBA00012733"/>
    </source>
</evidence>
<dbReference type="InterPro" id="IPR036278">
    <property type="entry name" value="Sialidase_sf"/>
</dbReference>
<dbReference type="EC" id="3.2.1.18" evidence="3"/>
<dbReference type="PANTHER" id="PTHR10628">
    <property type="entry name" value="SIALIDASE"/>
    <property type="match status" value="1"/>
</dbReference>
<accession>A0ABY2TMD2</accession>
<dbReference type="EMBL" id="SJDU01000571">
    <property type="protein sequence ID" value="TKZ25755.1"/>
    <property type="molecule type" value="Genomic_DNA"/>
</dbReference>
<dbReference type="CDD" id="cd15482">
    <property type="entry name" value="Sialidase_non-viral"/>
    <property type="match status" value="1"/>
</dbReference>
<reference evidence="5 6" key="1">
    <citation type="journal article" date="2019" name="Anaerobe">
        <title>Brachyspira catarrhinii sp. nov., an anaerobic intestinal spirochaete isolated from vervet monkeys may have been misidentified as Brachyspira aalborgi in previous studies.</title>
        <authorList>
            <person name="Phillips N.D."/>
            <person name="La T."/>
            <person name="Hampson D.J."/>
        </authorList>
    </citation>
    <scope>NUCLEOTIDE SEQUENCE [LARGE SCALE GENOMIC DNA]</scope>
    <source>
        <strain evidence="5 6">Z12</strain>
    </source>
</reference>
<comment type="catalytic activity">
    <reaction evidence="1">
        <text>Hydrolysis of alpha-(2-&gt;3)-, alpha-(2-&gt;6)-, alpha-(2-&gt;8)- glycosidic linkages of terminal sialic acid residues in oligosaccharides, glycoproteins, glycolipids, colominic acid and synthetic substrates.</text>
        <dbReference type="EC" id="3.2.1.18"/>
    </reaction>
</comment>